<proteinExistence type="predicted"/>
<name>A0A8D2JD48_VARKO</name>
<dbReference type="Proteomes" id="UP000694545">
    <property type="component" value="Unplaced"/>
</dbReference>
<evidence type="ECO:0000313" key="2">
    <source>
        <dbReference type="Proteomes" id="UP000694545"/>
    </source>
</evidence>
<accession>A0A8D2JD48</accession>
<evidence type="ECO:0000313" key="1">
    <source>
        <dbReference type="Ensembl" id="ENSVKKP00000010696.1"/>
    </source>
</evidence>
<keyword evidence="2" id="KW-1185">Reference proteome</keyword>
<dbReference type="AlphaFoldDB" id="A0A8D2JD48"/>
<dbReference type="Ensembl" id="ENSVKKT00000010954.1">
    <property type="protein sequence ID" value="ENSVKKP00000010696.1"/>
    <property type="gene ID" value="ENSVKKG00000007513.1"/>
</dbReference>
<reference evidence="1" key="1">
    <citation type="submission" date="2025-08" db="UniProtKB">
        <authorList>
            <consortium name="Ensembl"/>
        </authorList>
    </citation>
    <scope>IDENTIFICATION</scope>
</reference>
<protein>
    <submittedName>
        <fullName evidence="1">Uncharacterized protein</fullName>
    </submittedName>
</protein>
<reference evidence="1" key="2">
    <citation type="submission" date="2025-09" db="UniProtKB">
        <authorList>
            <consortium name="Ensembl"/>
        </authorList>
    </citation>
    <scope>IDENTIFICATION</scope>
</reference>
<sequence>MAFYSQPCMPQHCFTAPGPFPGQGNQCFRMNSMMCGPRNPPPFGPWGPEPCETKWDAKSCEPCAPQAPGPCDARSAEPCDAKGAEKCSSAIPCSTGNRPQQPGERCGMPCMPCPPHYMSPQESRCPQVCGPPCGPPPQGFPASSRCFPPRKMYQYTFSKTFKSCYAK</sequence>
<organism evidence="1 2">
    <name type="scientific">Varanus komodoensis</name>
    <name type="common">Komodo dragon</name>
    <dbReference type="NCBI Taxonomy" id="61221"/>
    <lineage>
        <taxon>Eukaryota</taxon>
        <taxon>Metazoa</taxon>
        <taxon>Chordata</taxon>
        <taxon>Craniata</taxon>
        <taxon>Vertebrata</taxon>
        <taxon>Euteleostomi</taxon>
        <taxon>Lepidosauria</taxon>
        <taxon>Squamata</taxon>
        <taxon>Bifurcata</taxon>
        <taxon>Unidentata</taxon>
        <taxon>Episquamata</taxon>
        <taxon>Toxicofera</taxon>
        <taxon>Anguimorpha</taxon>
        <taxon>Paleoanguimorpha</taxon>
        <taxon>Varanoidea</taxon>
        <taxon>Varanidae</taxon>
        <taxon>Varanus</taxon>
    </lineage>
</organism>